<evidence type="ECO:0000256" key="1">
    <source>
        <dbReference type="SAM" id="Phobius"/>
    </source>
</evidence>
<dbReference type="EMBL" id="ADLO01000002">
    <property type="protein sequence ID" value="KGF57559.1"/>
    <property type="molecule type" value="Genomic_DNA"/>
</dbReference>
<feature type="transmembrane region" description="Helical" evidence="1">
    <location>
        <begin position="31"/>
        <end position="51"/>
    </location>
</feature>
<feature type="transmembrane region" description="Helical" evidence="1">
    <location>
        <begin position="71"/>
        <end position="94"/>
    </location>
</feature>
<evidence type="ECO:0000313" key="2">
    <source>
        <dbReference type="EMBL" id="KGF57559.1"/>
    </source>
</evidence>
<organism evidence="2 3">
    <name type="scientific">Flavonifractor plautii 1_3_50AFAA</name>
    <dbReference type="NCBI Taxonomy" id="742738"/>
    <lineage>
        <taxon>Bacteria</taxon>
        <taxon>Bacillati</taxon>
        <taxon>Bacillota</taxon>
        <taxon>Clostridia</taxon>
        <taxon>Eubacteriales</taxon>
        <taxon>Oscillospiraceae</taxon>
        <taxon>Flavonifractor</taxon>
    </lineage>
</organism>
<dbReference type="Proteomes" id="UP000029585">
    <property type="component" value="Unassembled WGS sequence"/>
</dbReference>
<gene>
    <name evidence="2" type="ORF">HMPREF9460_00022</name>
</gene>
<feature type="transmembrane region" description="Helical" evidence="1">
    <location>
        <begin position="115"/>
        <end position="137"/>
    </location>
</feature>
<keyword evidence="1" id="KW-0812">Transmembrane</keyword>
<feature type="transmembrane region" description="Helical" evidence="1">
    <location>
        <begin position="329"/>
        <end position="349"/>
    </location>
</feature>
<feature type="transmembrane region" description="Helical" evidence="1">
    <location>
        <begin position="177"/>
        <end position="199"/>
    </location>
</feature>
<feature type="transmembrane region" description="Helical" evidence="1">
    <location>
        <begin position="256"/>
        <end position="277"/>
    </location>
</feature>
<keyword evidence="1" id="KW-1133">Transmembrane helix</keyword>
<feature type="transmembrane region" description="Helical" evidence="1">
    <location>
        <begin position="361"/>
        <end position="378"/>
    </location>
</feature>
<keyword evidence="3" id="KW-1185">Reference proteome</keyword>
<protein>
    <submittedName>
        <fullName evidence="2">Uncharacterized protein</fullName>
    </submittedName>
</protein>
<name>A0A096DJ39_FLAPL</name>
<keyword evidence="1" id="KW-0472">Membrane</keyword>
<dbReference type="HOGENOM" id="CLU_027260_0_0_9"/>
<feature type="transmembrane region" description="Helical" evidence="1">
    <location>
        <begin position="297"/>
        <end position="317"/>
    </location>
</feature>
<accession>A0A096DJ39</accession>
<reference evidence="2 3" key="1">
    <citation type="submission" date="2011-08" db="EMBL/GenBank/DDBJ databases">
        <title>The Genome Sequence of Clostridium orbiscindens 1_3_50AFAA.</title>
        <authorList>
            <consortium name="The Broad Institute Genome Sequencing Platform"/>
            <person name="Earl A."/>
            <person name="Ward D."/>
            <person name="Feldgarden M."/>
            <person name="Gevers D."/>
            <person name="Daigneault M."/>
            <person name="Strauss J."/>
            <person name="Allen-Vercoe E."/>
            <person name="Young S.K."/>
            <person name="Zeng Q."/>
            <person name="Gargeya S."/>
            <person name="Fitzgerald M."/>
            <person name="Haas B."/>
            <person name="Abouelleil A."/>
            <person name="Alvarado L."/>
            <person name="Arachchi H.M."/>
            <person name="Berlin A."/>
            <person name="Brown A."/>
            <person name="Chapman S.B."/>
            <person name="Chen Z."/>
            <person name="Dunbar C."/>
            <person name="Freedman E."/>
            <person name="Gearin G."/>
            <person name="Gellesch M."/>
            <person name="Goldberg J."/>
            <person name="Griggs A."/>
            <person name="Gujja S."/>
            <person name="Heiman D."/>
            <person name="Howarth C."/>
            <person name="Larson L."/>
            <person name="Lui A."/>
            <person name="MacDonald P.J.P."/>
            <person name="Montmayeur A."/>
            <person name="Murphy C."/>
            <person name="Neiman D."/>
            <person name="Pearson M."/>
            <person name="Priest M."/>
            <person name="Roberts A."/>
            <person name="Saif S."/>
            <person name="Shea T."/>
            <person name="Shenoy N."/>
            <person name="Sisk P."/>
            <person name="Stolte C."/>
            <person name="Sykes S."/>
            <person name="Wortman J."/>
            <person name="Nusbaum C."/>
            <person name="Birren B."/>
        </authorList>
    </citation>
    <scope>NUCLEOTIDE SEQUENCE [LARGE SCALE GENOMIC DNA]</scope>
    <source>
        <strain evidence="2 3">1_3_50AFAA</strain>
    </source>
</reference>
<comment type="caution">
    <text evidence="2">The sequence shown here is derived from an EMBL/GenBank/DDBJ whole genome shotgun (WGS) entry which is preliminary data.</text>
</comment>
<dbReference type="eggNOG" id="COG3559">
    <property type="taxonomic scope" value="Bacteria"/>
</dbReference>
<dbReference type="PATRIC" id="fig|742738.3.peg.24"/>
<evidence type="ECO:0000313" key="3">
    <source>
        <dbReference type="Proteomes" id="UP000029585"/>
    </source>
</evidence>
<dbReference type="AlphaFoldDB" id="A0A096DJ39"/>
<feature type="transmembrane region" description="Helical" evidence="1">
    <location>
        <begin position="149"/>
        <end position="170"/>
    </location>
</feature>
<proteinExistence type="predicted"/>
<sequence length="645" mass="70827">MSWEVRTMRSATSYFNFTLLRKNFARFWPIWSLYGLFWLAVLPLNILSNRIHWDGGMARSLPLNYLDGGPSAAVTLTALFGLLCAMAVFSYLYASRSVGMLHALPLRREGLFLTNYLSGLLFLLLPNLAVFLLALAAEVFAGTVVFSSLFTWLVVVSLFGLFFYSFAVFCAMFTGHVLALPAFYVVLNGLAAGLCWVFSRMAEEFLFGFTSAAWLEKLGVWLTPVLLLSEACHVQYDIITDAAGNSMLGDPYFAGLGYASLYALIGLVLAGLALAAYRRRHLESAGDVVSVRWVRPVFKYGVAFCTAVTLSTVFYYVLDPLLPRGPWTLLVLMVVWGAAGCFVAEMLLCKSFWVFRGAWKGCVVFLCCLTAAMCAMEFDITGFEGRVPDAAEVQSAHLSGVESAPYDDLGYATLTLDTPEELEALTGLHQSIVTHKEELEEVGWESTWSEDGSGLSIQSDGWTYVDISYTLMDGSYLTRKYRVPLSQSELDTPGTPAARLDALLNAPGLAGESYFHAQQEGDRLVDAWLTNPDTDSAIVPASALTGLEEAVRADLAEGTLGRRYLLENRDRLENCYYNDLYLEFRPAGRAGGEEEDGYTVCITLQSGARHTLAVLQACGLDGTLVTQAQIQKEDAVYAQSTTGRG</sequence>